<evidence type="ECO:0000313" key="3">
    <source>
        <dbReference type="Proteomes" id="UP001232992"/>
    </source>
</evidence>
<gene>
    <name evidence="2" type="ORF">PMH09_11220</name>
</gene>
<accession>A0ABT7BZR4</accession>
<dbReference type="EMBL" id="JAQOSQ010000009">
    <property type="protein sequence ID" value="MDJ1183758.1"/>
    <property type="molecule type" value="Genomic_DNA"/>
</dbReference>
<evidence type="ECO:0000313" key="2">
    <source>
        <dbReference type="EMBL" id="MDJ1183758.1"/>
    </source>
</evidence>
<protein>
    <recommendedName>
        <fullName evidence="1">DUF6760 domain-containing protein</fullName>
    </recommendedName>
</protein>
<name>A0ABT7BZR4_9CYAN</name>
<dbReference type="Pfam" id="PF20546">
    <property type="entry name" value="DUF6760"/>
    <property type="match status" value="1"/>
</dbReference>
<dbReference type="Proteomes" id="UP001232992">
    <property type="component" value="Unassembled WGS sequence"/>
</dbReference>
<comment type="caution">
    <text evidence="2">The sequence shown here is derived from an EMBL/GenBank/DDBJ whole genome shotgun (WGS) entry which is preliminary data.</text>
</comment>
<sequence length="44" mass="5215">MYREVAFIAFHFHWSKAEILDLDHRERQQWVLEVAAMLNPDGGS</sequence>
<dbReference type="RefSeq" id="WP_283758410.1">
    <property type="nucleotide sequence ID" value="NZ_JAQOSQ010000009.1"/>
</dbReference>
<organism evidence="2 3">
    <name type="scientific">Roseofilum casamattae BLCC-M143</name>
    <dbReference type="NCBI Taxonomy" id="3022442"/>
    <lineage>
        <taxon>Bacteria</taxon>
        <taxon>Bacillati</taxon>
        <taxon>Cyanobacteriota</taxon>
        <taxon>Cyanophyceae</taxon>
        <taxon>Desertifilales</taxon>
        <taxon>Desertifilaceae</taxon>
        <taxon>Roseofilum</taxon>
        <taxon>Roseofilum casamattae</taxon>
    </lineage>
</organism>
<reference evidence="2 3" key="1">
    <citation type="submission" date="2023-01" db="EMBL/GenBank/DDBJ databases">
        <title>Novel diversity within Roseofilum (Cyanobacteria; Desertifilaceae) from marine benthic mats with descriptions of four novel species.</title>
        <authorList>
            <person name="Wang Y."/>
            <person name="Berthold D.E."/>
            <person name="Hu J."/>
            <person name="Lefler F.W."/>
            <person name="Laughinghouse H.D. IV."/>
        </authorList>
    </citation>
    <scope>NUCLEOTIDE SEQUENCE [LARGE SCALE GENOMIC DNA]</scope>
    <source>
        <strain evidence="2 3">BLCC-M143</strain>
    </source>
</reference>
<feature type="domain" description="DUF6760" evidence="1">
    <location>
        <begin position="1"/>
        <end position="36"/>
    </location>
</feature>
<proteinExistence type="predicted"/>
<keyword evidence="3" id="KW-1185">Reference proteome</keyword>
<dbReference type="InterPro" id="IPR046648">
    <property type="entry name" value="DUF6760"/>
</dbReference>
<evidence type="ECO:0000259" key="1">
    <source>
        <dbReference type="Pfam" id="PF20546"/>
    </source>
</evidence>